<feature type="region of interest" description="Disordered" evidence="1">
    <location>
        <begin position="745"/>
        <end position="953"/>
    </location>
</feature>
<protein>
    <recommendedName>
        <fullName evidence="4">CRIB domain-containing protein</fullName>
    </recommendedName>
</protein>
<evidence type="ECO:0000313" key="3">
    <source>
        <dbReference type="Proteomes" id="UP001492380"/>
    </source>
</evidence>
<gene>
    <name evidence="2" type="ORF">HDK90DRAFT_19872</name>
</gene>
<feature type="compositionally biased region" description="Low complexity" evidence="1">
    <location>
        <begin position="869"/>
        <end position="881"/>
    </location>
</feature>
<feature type="compositionally biased region" description="Low complexity" evidence="1">
    <location>
        <begin position="834"/>
        <end position="846"/>
    </location>
</feature>
<feature type="compositionally biased region" description="Polar residues" evidence="1">
    <location>
        <begin position="61"/>
        <end position="83"/>
    </location>
</feature>
<evidence type="ECO:0000313" key="2">
    <source>
        <dbReference type="EMBL" id="KAK8246765.1"/>
    </source>
</evidence>
<sequence length="953" mass="104750">MAMDLFKRSQSQARSRQSSLDAQMPAPKSMVPPGSSSSSHSSPLMGLHSPPDRRNRDSASFRRSSVFTLRPRSNTSNSMNSKLSVADEPDRRSSREISPHSASASVSEPPGHHKHKSSMFASRGKKLRRQSSKLSMTIDDWEAANQGRRSSLFGKERKKSTYETVEQYNLRMRHISNPFDFQHLTHSHPKQFERALESNRQDELVAEFWAHRASQARNKELRGIKVEDLSPGPPEDPRPMSNSYFTVTSPPNVSPKTSRDKHHSPSPTSNPQAVRHTRSLGSFSYPIAPNSGEPMPRTSSRLAMATGTDPSRRSSGLWSEAYNHASMPGAAADEQPHGPHAFTTPDDTAIPVASPNWGTDLEHIAEEEEGYFARRPHEKSVLHSPSPDLSPTHQPEDESEQPPSDLPLRTETLGPHEQLKSFAQSRLSARTGGARPRPLSAMSDTLGAPFHPAQKSPGPRASPALQRASSIRRRSTFFKSLDNNTWEDDIDFCYDVGADADCEFDWERMSNGPASARSFTPMEPSFQHRRTTSTVEEEPEEDNEETIQSLGNFRPSLVVPSTTSIPDLDYPSAISASTNSLLTPVDSYAASTYAASTNSACNNTSTPASDRQQPYNPNLLVPHELKEQVSKESIFDEMLDSYAQRGGPDDDSASDRHYPLLSNSNRRSANTLSIAESSRSGPSRYSMGSSYDSSLRSASISLTSPPRRSRSSIGSVPELVHSRRARRTIELNVDRLSKDLARFAHEENEDEEQAAEKSTFFANSDDENENENERTAEDDDADDEASSLRHRHHHHARPASSSRSSSRRQSSRSRPTSLLAPAPPPAKPVPAPPGQSSRSLPPSRSSSFRHPKQQVPPPNPRHTLHHMPQKSSMMSLPQQQLQHERTLSADGDATKLLAQAGARAQHSRVSSLGVGPAGVASSGSSSSASGRKASVTSKTYTLSLFPTPPKATR</sequence>
<keyword evidence="3" id="KW-1185">Reference proteome</keyword>
<feature type="compositionally biased region" description="Low complexity" evidence="1">
    <location>
        <begin position="29"/>
        <end position="49"/>
    </location>
</feature>
<feature type="region of interest" description="Disordered" evidence="1">
    <location>
        <begin position="642"/>
        <end position="716"/>
    </location>
</feature>
<evidence type="ECO:0000256" key="1">
    <source>
        <dbReference type="SAM" id="MobiDB-lite"/>
    </source>
</evidence>
<feature type="compositionally biased region" description="Low complexity" evidence="1">
    <location>
        <begin position="909"/>
        <end position="937"/>
    </location>
</feature>
<feature type="compositionally biased region" description="Low complexity" evidence="1">
    <location>
        <begin position="683"/>
        <end position="716"/>
    </location>
</feature>
<feature type="region of interest" description="Disordered" evidence="1">
    <location>
        <begin position="598"/>
        <end position="617"/>
    </location>
</feature>
<feature type="compositionally biased region" description="Basic and acidic residues" evidence="1">
    <location>
        <begin position="88"/>
        <end position="98"/>
    </location>
</feature>
<feature type="compositionally biased region" description="Low complexity" evidence="1">
    <location>
        <begin position="598"/>
        <end position="609"/>
    </location>
</feature>
<feature type="compositionally biased region" description="Acidic residues" evidence="1">
    <location>
        <begin position="764"/>
        <end position="785"/>
    </location>
</feature>
<feature type="region of interest" description="Disordered" evidence="1">
    <location>
        <begin position="514"/>
        <end position="558"/>
    </location>
</feature>
<name>A0ABR1Z2Z7_9PEZI</name>
<feature type="region of interest" description="Disordered" evidence="1">
    <location>
        <begin position="378"/>
        <end position="411"/>
    </location>
</feature>
<feature type="compositionally biased region" description="Basic residues" evidence="1">
    <location>
        <begin position="112"/>
        <end position="131"/>
    </location>
</feature>
<evidence type="ECO:0008006" key="4">
    <source>
        <dbReference type="Google" id="ProtNLM"/>
    </source>
</evidence>
<feature type="region of interest" description="Disordered" evidence="1">
    <location>
        <begin position="328"/>
        <end position="356"/>
    </location>
</feature>
<feature type="region of interest" description="Disordered" evidence="1">
    <location>
        <begin position="1"/>
        <end position="134"/>
    </location>
</feature>
<dbReference type="Proteomes" id="UP001492380">
    <property type="component" value="Unassembled WGS sequence"/>
</dbReference>
<feature type="compositionally biased region" description="Polar residues" evidence="1">
    <location>
        <begin position="661"/>
        <end position="681"/>
    </location>
</feature>
<feature type="region of interest" description="Disordered" evidence="1">
    <location>
        <begin position="221"/>
        <end position="316"/>
    </location>
</feature>
<feature type="compositionally biased region" description="Basic residues" evidence="1">
    <location>
        <begin position="788"/>
        <end position="797"/>
    </location>
</feature>
<feature type="compositionally biased region" description="Pro residues" evidence="1">
    <location>
        <begin position="821"/>
        <end position="833"/>
    </location>
</feature>
<feature type="compositionally biased region" description="Low complexity" evidence="1">
    <location>
        <begin position="8"/>
        <end position="19"/>
    </location>
</feature>
<feature type="compositionally biased region" description="Polar residues" evidence="1">
    <location>
        <begin position="240"/>
        <end position="256"/>
    </location>
</feature>
<feature type="compositionally biased region" description="Basic and acidic residues" evidence="1">
    <location>
        <begin position="50"/>
        <end position="60"/>
    </location>
</feature>
<reference evidence="2 3" key="1">
    <citation type="submission" date="2024-04" db="EMBL/GenBank/DDBJ databases">
        <title>Phyllosticta paracitricarpa is synonymous to the EU quarantine fungus P. citricarpa based on phylogenomic analyses.</title>
        <authorList>
            <consortium name="Lawrence Berkeley National Laboratory"/>
            <person name="Van Ingen-Buijs V.A."/>
            <person name="Van Westerhoven A.C."/>
            <person name="Haridas S."/>
            <person name="Skiadas P."/>
            <person name="Martin F."/>
            <person name="Groenewald J.Z."/>
            <person name="Crous P.W."/>
            <person name="Seidl M.F."/>
        </authorList>
    </citation>
    <scope>NUCLEOTIDE SEQUENCE [LARGE SCALE GENOMIC DNA]</scope>
    <source>
        <strain evidence="2 3">CBS 123374</strain>
    </source>
</reference>
<accession>A0ABR1Z2Z7</accession>
<comment type="caution">
    <text evidence="2">The sequence shown here is derived from an EMBL/GenBank/DDBJ whole genome shotgun (WGS) entry which is preliminary data.</text>
</comment>
<organism evidence="2 3">
    <name type="scientific">Phyllosticta capitalensis</name>
    <dbReference type="NCBI Taxonomy" id="121624"/>
    <lineage>
        <taxon>Eukaryota</taxon>
        <taxon>Fungi</taxon>
        <taxon>Dikarya</taxon>
        <taxon>Ascomycota</taxon>
        <taxon>Pezizomycotina</taxon>
        <taxon>Dothideomycetes</taxon>
        <taxon>Dothideomycetes incertae sedis</taxon>
        <taxon>Botryosphaeriales</taxon>
        <taxon>Phyllostictaceae</taxon>
        <taxon>Phyllosticta</taxon>
    </lineage>
</organism>
<proteinExistence type="predicted"/>
<feature type="region of interest" description="Disordered" evidence="1">
    <location>
        <begin position="425"/>
        <end position="469"/>
    </location>
</feature>
<dbReference type="EMBL" id="JBBWRZ010000001">
    <property type="protein sequence ID" value="KAK8246765.1"/>
    <property type="molecule type" value="Genomic_DNA"/>
</dbReference>
<feature type="compositionally biased region" description="Acidic residues" evidence="1">
    <location>
        <begin position="535"/>
        <end position="545"/>
    </location>
</feature>